<dbReference type="VEuPathDB" id="FungiDB:FUN_004745"/>
<dbReference type="Proteomes" id="UP000232688">
    <property type="component" value="Unassembled WGS sequence"/>
</dbReference>
<dbReference type="VEuPathDB" id="FungiDB:RhiirA1_542806"/>
<dbReference type="EMBL" id="LLXH01003085">
    <property type="protein sequence ID" value="PKC54655.1"/>
    <property type="molecule type" value="Genomic_DNA"/>
</dbReference>
<reference evidence="1 2" key="2">
    <citation type="submission" date="2017-10" db="EMBL/GenBank/DDBJ databases">
        <title>Genome analyses suggest a sexual origin of heterokaryosis in a supposedly ancient asexual fungus.</title>
        <authorList>
            <person name="Corradi N."/>
            <person name="Sedzielewska K."/>
            <person name="Noel J."/>
            <person name="Charron P."/>
            <person name="Farinelli L."/>
            <person name="Marton T."/>
            <person name="Kruger M."/>
            <person name="Pelin A."/>
            <person name="Brachmann A."/>
            <person name="Corradi N."/>
        </authorList>
    </citation>
    <scope>NUCLEOTIDE SEQUENCE [LARGE SCALE GENOMIC DNA]</scope>
    <source>
        <strain evidence="1 2">A1</strain>
    </source>
</reference>
<gene>
    <name evidence="1" type="ORF">RhiirA1_542806</name>
</gene>
<name>A0A2N0QUF5_9GLOM</name>
<reference evidence="1 2" key="1">
    <citation type="submission" date="2017-10" db="EMBL/GenBank/DDBJ databases">
        <title>Extensive intraspecific genome diversity in a model arbuscular mycorrhizal fungus.</title>
        <authorList>
            <person name="Chen E.C.H."/>
            <person name="Morin E."/>
            <person name="Baudet D."/>
            <person name="Noel J."/>
            <person name="Ndikumana S."/>
            <person name="Charron P."/>
            <person name="St-Onge C."/>
            <person name="Giorgi J."/>
            <person name="Grigoriev I.V."/>
            <person name="Roux C."/>
            <person name="Martin F.M."/>
            <person name="Corradi N."/>
        </authorList>
    </citation>
    <scope>NUCLEOTIDE SEQUENCE [LARGE SCALE GENOMIC DNA]</scope>
    <source>
        <strain evidence="1 2">A1</strain>
    </source>
</reference>
<accession>A0A2N0QUF5</accession>
<dbReference type="AlphaFoldDB" id="A0A2N0QUF5"/>
<sequence>MVKNSLVKKFKDEDLQLIIDNNAYHSPEESETDCENGRSNIIVKDLKWRSDTLRLFLREYIDRLRTEQPNNRKLRERVTGNCFCNNEPAAPLLAPHWTRSGYKGKLKIAVTQQLDQRQDQQYDLMKFAEKDCCLDDSN</sequence>
<organism evidence="1 2">
    <name type="scientific">Rhizophagus irregularis</name>
    <dbReference type="NCBI Taxonomy" id="588596"/>
    <lineage>
        <taxon>Eukaryota</taxon>
        <taxon>Fungi</taxon>
        <taxon>Fungi incertae sedis</taxon>
        <taxon>Mucoromycota</taxon>
        <taxon>Glomeromycotina</taxon>
        <taxon>Glomeromycetes</taxon>
        <taxon>Glomerales</taxon>
        <taxon>Glomeraceae</taxon>
        <taxon>Rhizophagus</taxon>
    </lineage>
</organism>
<protein>
    <submittedName>
        <fullName evidence="1">Uncharacterized protein</fullName>
    </submittedName>
</protein>
<comment type="caution">
    <text evidence="1">The sequence shown here is derived from an EMBL/GenBank/DDBJ whole genome shotgun (WGS) entry which is preliminary data.</text>
</comment>
<dbReference type="VEuPathDB" id="FungiDB:RhiirFUN_006432"/>
<evidence type="ECO:0000313" key="2">
    <source>
        <dbReference type="Proteomes" id="UP000232688"/>
    </source>
</evidence>
<proteinExistence type="predicted"/>
<evidence type="ECO:0000313" key="1">
    <source>
        <dbReference type="EMBL" id="PKC54655.1"/>
    </source>
</evidence>